<gene>
    <name evidence="1" type="ORF">S01H1_35308</name>
</gene>
<dbReference type="EMBL" id="BARS01022058">
    <property type="protein sequence ID" value="GAG10722.1"/>
    <property type="molecule type" value="Genomic_DNA"/>
</dbReference>
<comment type="caution">
    <text evidence="1">The sequence shown here is derived from an EMBL/GenBank/DDBJ whole genome shotgun (WGS) entry which is preliminary data.</text>
</comment>
<sequence length="56" mass="5998">PYGKSGYEFFAGRGQDALAADCPRTAPKRGQQNNPHAVALLMPARRGSIQKVDRGA</sequence>
<evidence type="ECO:0000313" key="1">
    <source>
        <dbReference type="EMBL" id="GAG10722.1"/>
    </source>
</evidence>
<organism evidence="1">
    <name type="scientific">marine sediment metagenome</name>
    <dbReference type="NCBI Taxonomy" id="412755"/>
    <lineage>
        <taxon>unclassified sequences</taxon>
        <taxon>metagenomes</taxon>
        <taxon>ecological metagenomes</taxon>
    </lineage>
</organism>
<name>X0VHM8_9ZZZZ</name>
<dbReference type="AlphaFoldDB" id="X0VHM8"/>
<proteinExistence type="predicted"/>
<reference evidence="1" key="1">
    <citation type="journal article" date="2014" name="Front. Microbiol.">
        <title>High frequency of phylogenetically diverse reductive dehalogenase-homologous genes in deep subseafloor sedimentary metagenomes.</title>
        <authorList>
            <person name="Kawai M."/>
            <person name="Futagami T."/>
            <person name="Toyoda A."/>
            <person name="Takaki Y."/>
            <person name="Nishi S."/>
            <person name="Hori S."/>
            <person name="Arai W."/>
            <person name="Tsubouchi T."/>
            <person name="Morono Y."/>
            <person name="Uchiyama I."/>
            <person name="Ito T."/>
            <person name="Fujiyama A."/>
            <person name="Inagaki F."/>
            <person name="Takami H."/>
        </authorList>
    </citation>
    <scope>NUCLEOTIDE SEQUENCE</scope>
    <source>
        <strain evidence="1">Expedition CK06-06</strain>
    </source>
</reference>
<accession>X0VHM8</accession>
<feature type="non-terminal residue" evidence="1">
    <location>
        <position position="1"/>
    </location>
</feature>
<protein>
    <submittedName>
        <fullName evidence="1">Uncharacterized protein</fullName>
    </submittedName>
</protein>